<dbReference type="EMBL" id="DUZY01000008">
    <property type="protein sequence ID" value="DAD48034.1"/>
    <property type="molecule type" value="Genomic_DNA"/>
</dbReference>
<dbReference type="Proteomes" id="UP000607653">
    <property type="component" value="Unassembled WGS sequence"/>
</dbReference>
<proteinExistence type="predicted"/>
<gene>
    <name evidence="1" type="ORF">HUJ06_017971</name>
</gene>
<reference evidence="1 2" key="1">
    <citation type="journal article" date="2020" name="Mol. Biol. Evol.">
        <title>Distinct Expression and Methylation Patterns for Genes with Different Fates following a Single Whole-Genome Duplication in Flowering Plants.</title>
        <authorList>
            <person name="Shi T."/>
            <person name="Rahmani R.S."/>
            <person name="Gugger P.F."/>
            <person name="Wang M."/>
            <person name="Li H."/>
            <person name="Zhang Y."/>
            <person name="Li Z."/>
            <person name="Wang Q."/>
            <person name="Van de Peer Y."/>
            <person name="Marchal K."/>
            <person name="Chen J."/>
        </authorList>
    </citation>
    <scope>NUCLEOTIDE SEQUENCE [LARGE SCALE GENOMIC DNA]</scope>
    <source>
        <tissue evidence="1">Leaf</tissue>
    </source>
</reference>
<evidence type="ECO:0000313" key="2">
    <source>
        <dbReference type="Proteomes" id="UP000607653"/>
    </source>
</evidence>
<accession>A0A822ZPX2</accession>
<evidence type="ECO:0000313" key="1">
    <source>
        <dbReference type="EMBL" id="DAD48034.1"/>
    </source>
</evidence>
<dbReference type="AlphaFoldDB" id="A0A822ZPX2"/>
<protein>
    <submittedName>
        <fullName evidence="1">Uncharacterized protein</fullName>
    </submittedName>
</protein>
<organism evidence="1 2">
    <name type="scientific">Nelumbo nucifera</name>
    <name type="common">Sacred lotus</name>
    <dbReference type="NCBI Taxonomy" id="4432"/>
    <lineage>
        <taxon>Eukaryota</taxon>
        <taxon>Viridiplantae</taxon>
        <taxon>Streptophyta</taxon>
        <taxon>Embryophyta</taxon>
        <taxon>Tracheophyta</taxon>
        <taxon>Spermatophyta</taxon>
        <taxon>Magnoliopsida</taxon>
        <taxon>Proteales</taxon>
        <taxon>Nelumbonaceae</taxon>
        <taxon>Nelumbo</taxon>
    </lineage>
</organism>
<keyword evidence="2" id="KW-1185">Reference proteome</keyword>
<sequence length="92" mass="10616">MGVTEEEENRRNLLLFFKVASARSLDLGRGRRKKKSDAWQLLSPHLCLKSDVAEHLFHDCHGYYCLGALHLPKDPTRSLSLICSRTIIHRRC</sequence>
<name>A0A822ZPX2_NELNU</name>
<comment type="caution">
    <text evidence="1">The sequence shown here is derived from an EMBL/GenBank/DDBJ whole genome shotgun (WGS) entry which is preliminary data.</text>
</comment>